<evidence type="ECO:0000313" key="1">
    <source>
        <dbReference type="EMBL" id="KAJ4970145.1"/>
    </source>
</evidence>
<protein>
    <submittedName>
        <fullName evidence="1">Uncharacterized protein</fullName>
    </submittedName>
</protein>
<accession>A0A9Q0KGQ6</accession>
<comment type="caution">
    <text evidence="1">The sequence shown here is derived from an EMBL/GenBank/DDBJ whole genome shotgun (WGS) entry which is preliminary data.</text>
</comment>
<reference evidence="1" key="1">
    <citation type="journal article" date="2023" name="Plant J.">
        <title>The genome of the king protea, Protea cynaroides.</title>
        <authorList>
            <person name="Chang J."/>
            <person name="Duong T.A."/>
            <person name="Schoeman C."/>
            <person name="Ma X."/>
            <person name="Roodt D."/>
            <person name="Barker N."/>
            <person name="Li Z."/>
            <person name="Van de Peer Y."/>
            <person name="Mizrachi E."/>
        </authorList>
    </citation>
    <scope>NUCLEOTIDE SEQUENCE</scope>
    <source>
        <tissue evidence="1">Young leaves</tissue>
    </source>
</reference>
<name>A0A9Q0KGQ6_9MAGN</name>
<evidence type="ECO:0000313" key="2">
    <source>
        <dbReference type="Proteomes" id="UP001141806"/>
    </source>
</evidence>
<dbReference type="EMBL" id="JAMYWD010000005">
    <property type="protein sequence ID" value="KAJ4970145.1"/>
    <property type="molecule type" value="Genomic_DNA"/>
</dbReference>
<dbReference type="AlphaFoldDB" id="A0A9Q0KGQ6"/>
<gene>
    <name evidence="1" type="ORF">NE237_003244</name>
</gene>
<proteinExistence type="predicted"/>
<organism evidence="1 2">
    <name type="scientific">Protea cynaroides</name>
    <dbReference type="NCBI Taxonomy" id="273540"/>
    <lineage>
        <taxon>Eukaryota</taxon>
        <taxon>Viridiplantae</taxon>
        <taxon>Streptophyta</taxon>
        <taxon>Embryophyta</taxon>
        <taxon>Tracheophyta</taxon>
        <taxon>Spermatophyta</taxon>
        <taxon>Magnoliopsida</taxon>
        <taxon>Proteales</taxon>
        <taxon>Proteaceae</taxon>
        <taxon>Protea</taxon>
    </lineage>
</organism>
<sequence>MKLSSHFQRPQNLALLLDLKGEDEYDGSKDVRGFNFEKLEESLVRGRDLRPRNRYLHRRTRSLSPLGIPHLSSTRMKKEREINRHDLDLEDFCNAPVVS</sequence>
<keyword evidence="2" id="KW-1185">Reference proteome</keyword>
<dbReference type="Proteomes" id="UP001141806">
    <property type="component" value="Unassembled WGS sequence"/>
</dbReference>